<evidence type="ECO:0000256" key="13">
    <source>
        <dbReference type="ARBA" id="ARBA00022989"/>
    </source>
</evidence>
<evidence type="ECO:0000256" key="17">
    <source>
        <dbReference type="SAM" id="Coils"/>
    </source>
</evidence>
<evidence type="ECO:0000256" key="7">
    <source>
        <dbReference type="ARBA" id="ARBA00022723"/>
    </source>
</evidence>
<comment type="caution">
    <text evidence="19">The sequence shown here is derived from an EMBL/GenBank/DDBJ whole genome shotgun (WGS) entry which is preliminary data.</text>
</comment>
<keyword evidence="9" id="KW-0378">Hydrolase</keyword>
<evidence type="ECO:0000256" key="5">
    <source>
        <dbReference type="ARBA" id="ARBA00022640"/>
    </source>
</evidence>
<dbReference type="AlphaFoldDB" id="A0A9N9NCD5"/>
<evidence type="ECO:0000256" key="9">
    <source>
        <dbReference type="ARBA" id="ARBA00022801"/>
    </source>
</evidence>
<evidence type="ECO:0000256" key="12">
    <source>
        <dbReference type="ARBA" id="ARBA00022927"/>
    </source>
</evidence>
<dbReference type="GO" id="GO:0016787">
    <property type="term" value="F:hydrolase activity"/>
    <property type="evidence" value="ECO:0007669"/>
    <property type="project" value="UniProtKB-KW"/>
</dbReference>
<dbReference type="InterPro" id="IPR027417">
    <property type="entry name" value="P-loop_NTPase"/>
</dbReference>
<keyword evidence="7" id="KW-0479">Metal-binding</keyword>
<dbReference type="GO" id="GO:0015031">
    <property type="term" value="P:protein transport"/>
    <property type="evidence" value="ECO:0007669"/>
    <property type="project" value="UniProtKB-KW"/>
</dbReference>
<dbReference type="PANTHER" id="PTHR10903">
    <property type="entry name" value="GTPASE, IMAP FAMILY MEMBER-RELATED"/>
    <property type="match status" value="1"/>
</dbReference>
<keyword evidence="4" id="KW-0150">Chloroplast</keyword>
<evidence type="ECO:0000256" key="8">
    <source>
        <dbReference type="ARBA" id="ARBA00022741"/>
    </source>
</evidence>
<sequence length="288" mass="33316">TQKGKSSLSDKERSLPLDINEENLPPLEINAPVILLIGKTGVGKSTLGNYLLRISEDDKNAFKVSEGLESITNKSSSAIYKIGDETYNIIDTPGIFHTEKPNKEIMEEIARTVLKCAYGIKAILFVLEARRLTDEQINMIDGISTLFGEEAFLNMITVFNNCSYKNINDPKNFEKIWNKKVRMLVNRMGNRWAIIPNPEVFPPGTEVHNKCLEHLENTICTIYEIYTNELFENTRKEQEERARIAREEEEKRQREYYAADYLKWKTEFDKSAYIANHNLLMKLQEFFS</sequence>
<evidence type="ECO:0000256" key="14">
    <source>
        <dbReference type="ARBA" id="ARBA00023134"/>
    </source>
</evidence>
<protein>
    <submittedName>
        <fullName evidence="19">1368_t:CDS:1</fullName>
    </submittedName>
</protein>
<evidence type="ECO:0000256" key="15">
    <source>
        <dbReference type="ARBA" id="ARBA00023136"/>
    </source>
</evidence>
<dbReference type="GO" id="GO:0046872">
    <property type="term" value="F:metal ion binding"/>
    <property type="evidence" value="ECO:0007669"/>
    <property type="project" value="UniProtKB-KW"/>
</dbReference>
<dbReference type="Proteomes" id="UP000789375">
    <property type="component" value="Unassembled WGS sequence"/>
</dbReference>
<organism evidence="19 20">
    <name type="scientific">Funneliformis mosseae</name>
    <name type="common">Endomycorrhizal fungus</name>
    <name type="synonym">Glomus mosseae</name>
    <dbReference type="NCBI Taxonomy" id="27381"/>
    <lineage>
        <taxon>Eukaryota</taxon>
        <taxon>Fungi</taxon>
        <taxon>Fungi incertae sedis</taxon>
        <taxon>Mucoromycota</taxon>
        <taxon>Glomeromycotina</taxon>
        <taxon>Glomeromycetes</taxon>
        <taxon>Glomerales</taxon>
        <taxon>Glomeraceae</taxon>
        <taxon>Funneliformis</taxon>
    </lineage>
</organism>
<dbReference type="PANTHER" id="PTHR10903:SF135">
    <property type="entry name" value="TRANSLOCASE OF CHLOROPLAST 120, CHLOROPLASTIC-RELATED"/>
    <property type="match status" value="1"/>
</dbReference>
<evidence type="ECO:0000256" key="10">
    <source>
        <dbReference type="ARBA" id="ARBA00022805"/>
    </source>
</evidence>
<evidence type="ECO:0000313" key="19">
    <source>
        <dbReference type="EMBL" id="CAG8724464.1"/>
    </source>
</evidence>
<evidence type="ECO:0000256" key="16">
    <source>
        <dbReference type="ARBA" id="ARBA00024013"/>
    </source>
</evidence>
<keyword evidence="6" id="KW-0812">Transmembrane</keyword>
<evidence type="ECO:0000256" key="11">
    <source>
        <dbReference type="ARBA" id="ARBA00022842"/>
    </source>
</evidence>
<keyword evidence="15" id="KW-0472">Membrane</keyword>
<evidence type="ECO:0000256" key="6">
    <source>
        <dbReference type="ARBA" id="ARBA00022692"/>
    </source>
</evidence>
<evidence type="ECO:0000256" key="1">
    <source>
        <dbReference type="ARBA" id="ARBA00001946"/>
    </source>
</evidence>
<keyword evidence="14" id="KW-0342">GTP-binding</keyword>
<keyword evidence="13" id="KW-1133">Transmembrane helix</keyword>
<comment type="cofactor">
    <cofactor evidence="1">
        <name>Mg(2+)</name>
        <dbReference type="ChEBI" id="CHEBI:18420"/>
    </cofactor>
</comment>
<proteinExistence type="predicted"/>
<feature type="coiled-coil region" evidence="17">
    <location>
        <begin position="228"/>
        <end position="255"/>
    </location>
</feature>
<accession>A0A9N9NCD5</accession>
<dbReference type="Gene3D" id="3.40.50.300">
    <property type="entry name" value="P-loop containing nucleotide triphosphate hydrolases"/>
    <property type="match status" value="1"/>
</dbReference>
<keyword evidence="12" id="KW-0653">Protein transport</keyword>
<dbReference type="PROSITE" id="PS51720">
    <property type="entry name" value="G_AIG1"/>
    <property type="match status" value="1"/>
</dbReference>
<evidence type="ECO:0000313" key="20">
    <source>
        <dbReference type="Proteomes" id="UP000789375"/>
    </source>
</evidence>
<gene>
    <name evidence="19" type="ORF">FMOSSE_LOCUS15231</name>
</gene>
<keyword evidence="5" id="KW-0934">Plastid</keyword>
<dbReference type="GO" id="GO:0016020">
    <property type="term" value="C:membrane"/>
    <property type="evidence" value="ECO:0007669"/>
    <property type="project" value="UniProtKB-SubCell"/>
</dbReference>
<keyword evidence="3" id="KW-0813">Transport</keyword>
<name>A0A9N9NCD5_FUNMO</name>
<dbReference type="InterPro" id="IPR045058">
    <property type="entry name" value="GIMA/IAN/Toc"/>
</dbReference>
<keyword evidence="10" id="KW-1002">Plastid outer membrane</keyword>
<keyword evidence="17" id="KW-0175">Coiled coil</keyword>
<keyword evidence="20" id="KW-1185">Reference proteome</keyword>
<evidence type="ECO:0000256" key="3">
    <source>
        <dbReference type="ARBA" id="ARBA00022448"/>
    </source>
</evidence>
<evidence type="ECO:0000256" key="4">
    <source>
        <dbReference type="ARBA" id="ARBA00022528"/>
    </source>
</evidence>
<dbReference type="SUPFAM" id="SSF52540">
    <property type="entry name" value="P-loop containing nucleoside triphosphate hydrolases"/>
    <property type="match status" value="1"/>
</dbReference>
<comment type="subcellular location">
    <subcellularLocation>
        <location evidence="2">Membrane</location>
        <topology evidence="2">Single-pass membrane protein</topology>
    </subcellularLocation>
    <subcellularLocation>
        <location evidence="16">Plastid</location>
        <location evidence="16">Chloroplast outer membrane</location>
    </subcellularLocation>
</comment>
<keyword evidence="11" id="KW-0460">Magnesium</keyword>
<dbReference type="InterPro" id="IPR006703">
    <property type="entry name" value="G_AIG1"/>
</dbReference>
<evidence type="ECO:0000259" key="18">
    <source>
        <dbReference type="PROSITE" id="PS51720"/>
    </source>
</evidence>
<dbReference type="EMBL" id="CAJVPP010014542">
    <property type="protein sequence ID" value="CAG8724464.1"/>
    <property type="molecule type" value="Genomic_DNA"/>
</dbReference>
<evidence type="ECO:0000256" key="2">
    <source>
        <dbReference type="ARBA" id="ARBA00004167"/>
    </source>
</evidence>
<reference evidence="19" key="1">
    <citation type="submission" date="2021-06" db="EMBL/GenBank/DDBJ databases">
        <authorList>
            <person name="Kallberg Y."/>
            <person name="Tangrot J."/>
            <person name="Rosling A."/>
        </authorList>
    </citation>
    <scope>NUCLEOTIDE SEQUENCE</scope>
    <source>
        <strain evidence="19">87-6 pot B 2015</strain>
    </source>
</reference>
<feature type="non-terminal residue" evidence="19">
    <location>
        <position position="1"/>
    </location>
</feature>
<dbReference type="GO" id="GO:0005525">
    <property type="term" value="F:GTP binding"/>
    <property type="evidence" value="ECO:0007669"/>
    <property type="project" value="UniProtKB-KW"/>
</dbReference>
<keyword evidence="8" id="KW-0547">Nucleotide-binding</keyword>
<dbReference type="Pfam" id="PF04548">
    <property type="entry name" value="AIG1"/>
    <property type="match status" value="1"/>
</dbReference>
<feature type="domain" description="AIG1-type G" evidence="18">
    <location>
        <begin position="29"/>
        <end position="235"/>
    </location>
</feature>